<dbReference type="Proteomes" id="UP000001400">
    <property type="component" value="Chromosome"/>
</dbReference>
<evidence type="ECO:0000256" key="13">
    <source>
        <dbReference type="ARBA" id="ARBA00060816"/>
    </source>
</evidence>
<dbReference type="GO" id="GO:0004829">
    <property type="term" value="F:threonine-tRNA ligase activity"/>
    <property type="evidence" value="ECO:0007669"/>
    <property type="project" value="UniProtKB-UniRule"/>
</dbReference>
<evidence type="ECO:0000313" key="18">
    <source>
        <dbReference type="Proteomes" id="UP000001400"/>
    </source>
</evidence>
<keyword evidence="3 14" id="KW-0820">tRNA-binding</keyword>
<comment type="similarity">
    <text evidence="13">Belongs to the class-II aminoacyl-tRNA synthetase family. Archaea-specific ThrRS editing domain subfamily.</text>
</comment>
<keyword evidence="8 14" id="KW-0067">ATP-binding</keyword>
<keyword evidence="11 14" id="KW-0030">Aminoacyl-tRNA synthetase</keyword>
<organism evidence="17 18">
    <name type="scientific">Aciduliprofundum boonei (strain DSM 19572 / T469)</name>
    <dbReference type="NCBI Taxonomy" id="439481"/>
    <lineage>
        <taxon>Archaea</taxon>
        <taxon>Methanobacteriati</taxon>
        <taxon>Thermoplasmatota</taxon>
        <taxon>DHVE2 group</taxon>
        <taxon>Candidatus Aciduliprofundum</taxon>
    </lineage>
</organism>
<accession>B5ICN3</accession>
<dbReference type="InterPro" id="IPR045864">
    <property type="entry name" value="aa-tRNA-synth_II/BPL/LPL"/>
</dbReference>
<dbReference type="Gene3D" id="3.30.930.10">
    <property type="entry name" value="Bira Bifunctional Protein, Domain 2"/>
    <property type="match status" value="1"/>
</dbReference>
<dbReference type="SUPFAM" id="SSF55681">
    <property type="entry name" value="Class II aaRS and biotin synthetases"/>
    <property type="match status" value="1"/>
</dbReference>
<comment type="subunit">
    <text evidence="14">Homodimer.</text>
</comment>
<dbReference type="InterPro" id="IPR006195">
    <property type="entry name" value="aa-tRNA-synth_II"/>
</dbReference>
<evidence type="ECO:0000256" key="15">
    <source>
        <dbReference type="SAM" id="MobiDB-lite"/>
    </source>
</evidence>
<dbReference type="SUPFAM" id="SSF52954">
    <property type="entry name" value="Class II aaRS ABD-related"/>
    <property type="match status" value="1"/>
</dbReference>
<dbReference type="InterPro" id="IPR036621">
    <property type="entry name" value="Anticodon-bd_dom_sf"/>
</dbReference>
<dbReference type="PRINTS" id="PR01047">
    <property type="entry name" value="TRNASYNTHTHR"/>
</dbReference>
<evidence type="ECO:0000256" key="10">
    <source>
        <dbReference type="ARBA" id="ARBA00022917"/>
    </source>
</evidence>
<comment type="subcellular location">
    <subcellularLocation>
        <location evidence="1 14">Cytoplasm</location>
    </subcellularLocation>
</comment>
<dbReference type="InterPro" id="IPR023509">
    <property type="entry name" value="DTD-like_sf"/>
</dbReference>
<evidence type="ECO:0000256" key="12">
    <source>
        <dbReference type="ARBA" id="ARBA00049515"/>
    </source>
</evidence>
<dbReference type="InterPro" id="IPR004154">
    <property type="entry name" value="Anticodon-bd"/>
</dbReference>
<keyword evidence="4 14" id="KW-0436">Ligase</keyword>
<dbReference type="FunFam" id="3.30.930.10:FF:000076">
    <property type="entry name" value="Threonine--tRNA ligase"/>
    <property type="match status" value="1"/>
</dbReference>
<dbReference type="EC" id="6.1.1.3" evidence="14"/>
<comment type="caution">
    <text evidence="14">Lacks conserved residue(s) required for the propagation of feature annotation.</text>
</comment>
<evidence type="ECO:0000256" key="11">
    <source>
        <dbReference type="ARBA" id="ARBA00023146"/>
    </source>
</evidence>
<gene>
    <name evidence="14" type="primary">thrS</name>
    <name evidence="17" type="ordered locus">Aboo_1305</name>
</gene>
<keyword evidence="6 14" id="KW-0547">Nucleotide-binding</keyword>
<evidence type="ECO:0000256" key="2">
    <source>
        <dbReference type="ARBA" id="ARBA00022490"/>
    </source>
</evidence>
<dbReference type="Gene3D" id="3.40.50.800">
    <property type="entry name" value="Anticodon-binding domain"/>
    <property type="match status" value="1"/>
</dbReference>
<evidence type="ECO:0000256" key="3">
    <source>
        <dbReference type="ARBA" id="ARBA00022555"/>
    </source>
</evidence>
<dbReference type="STRING" id="439481.Aboo_1305"/>
<dbReference type="PROSITE" id="PS50862">
    <property type="entry name" value="AA_TRNA_LIGASE_II"/>
    <property type="match status" value="1"/>
</dbReference>
<dbReference type="Pfam" id="PF08915">
    <property type="entry name" value="tRNA-Thr_ED"/>
    <property type="match status" value="1"/>
</dbReference>
<dbReference type="GO" id="GO:0002161">
    <property type="term" value="F:aminoacyl-tRNA deacylase activity"/>
    <property type="evidence" value="ECO:0007669"/>
    <property type="project" value="UniProtKB-ARBA"/>
</dbReference>
<evidence type="ECO:0000256" key="4">
    <source>
        <dbReference type="ARBA" id="ARBA00022598"/>
    </source>
</evidence>
<dbReference type="InterPro" id="IPR002320">
    <property type="entry name" value="Thr-tRNA-ligase_IIa"/>
</dbReference>
<evidence type="ECO:0000256" key="8">
    <source>
        <dbReference type="ARBA" id="ARBA00022840"/>
    </source>
</evidence>
<sequence length="612" mass="71689">MRVLFIHADYIEYEAKSKAMKDAEEIIEKKERYEECLVPFISVEEGDSSILDRAVVEIEDVAKKVGAERIVLYPYAHLSNKLASPGEAMKVLKELEKMLSEKYEVHRAPFGWYKSFVISCKGHPLSELSKEIRGEAKEEESEALKAEKRTTYWYIMDLNGELYDVDDFDYSSYPNLKKFVDYEISGTRAAKEIPPHVKLMRSLELADYEPGSDSGNMRYYPKGKLIKALIEDYVENKVIDYGAMQVETPIMYDFNHPSLKSYLNRFPARQYIVLSGKDKYFLRFAACFGQFLMMHDATISYRNLPLRLYEMAKYAFRREQKGELSGLRRLRAFTMPDMHTLAADMPQAMEEFKRQYEMAIEVLKDFGLELGDYEVAIRFTRDFYEENKDFIRELVKLVNRPVLIQMWDERFFYFVLKFEFNFVDSLNKAAALSTVQIDVENAERYGITYYDENGNERYPYILHCSPSGAVERILYAMLEKADMDAKMGKKPKLPVWLSPTQVRIIPVKDDFIGCSIQEMDYFRSEEFRVDIDDRDLSVSRKIRDAEKEWIPYIVVIGEKEKEKDILTVRIRGGGVKEMKREELLALLKKDTEGKPKRKLPLPPMLSQRPKFR</sequence>
<keyword evidence="10 14" id="KW-0648">Protein biosynthesis</keyword>
<evidence type="ECO:0000256" key="9">
    <source>
        <dbReference type="ARBA" id="ARBA00022884"/>
    </source>
</evidence>
<comment type="catalytic activity">
    <reaction evidence="12 14">
        <text>tRNA(Thr) + L-threonine + ATP = L-threonyl-tRNA(Thr) + AMP + diphosphate + H(+)</text>
        <dbReference type="Rhea" id="RHEA:24624"/>
        <dbReference type="Rhea" id="RHEA-COMP:9670"/>
        <dbReference type="Rhea" id="RHEA-COMP:9704"/>
        <dbReference type="ChEBI" id="CHEBI:15378"/>
        <dbReference type="ChEBI" id="CHEBI:30616"/>
        <dbReference type="ChEBI" id="CHEBI:33019"/>
        <dbReference type="ChEBI" id="CHEBI:57926"/>
        <dbReference type="ChEBI" id="CHEBI:78442"/>
        <dbReference type="ChEBI" id="CHEBI:78534"/>
        <dbReference type="ChEBI" id="CHEBI:456215"/>
        <dbReference type="EC" id="6.1.1.3"/>
    </reaction>
</comment>
<dbReference type="eggNOG" id="arCOG00401">
    <property type="taxonomic scope" value="Archaea"/>
</dbReference>
<dbReference type="Pfam" id="PF03129">
    <property type="entry name" value="HGTP_anticodon"/>
    <property type="match status" value="1"/>
</dbReference>
<protein>
    <recommendedName>
        <fullName evidence="14">Threonine--tRNA ligase</fullName>
        <ecNumber evidence="14">6.1.1.3</ecNumber>
    </recommendedName>
    <alternativeName>
        <fullName evidence="14">Threonyl-tRNA synthetase</fullName>
        <shortName evidence="14">ThrRS</shortName>
    </alternativeName>
</protein>
<feature type="binding site" evidence="14">
    <location>
        <position position="339"/>
    </location>
    <ligand>
        <name>Zn(2+)</name>
        <dbReference type="ChEBI" id="CHEBI:29105"/>
        <note>catalytic</note>
    </ligand>
</feature>
<feature type="binding site" evidence="14">
    <location>
        <position position="463"/>
    </location>
    <ligand>
        <name>Zn(2+)</name>
        <dbReference type="ChEBI" id="CHEBI:29105"/>
        <note>catalytic</note>
    </ligand>
</feature>
<dbReference type="AlphaFoldDB" id="B5ICN3"/>
<dbReference type="FunFam" id="3.50.80.10:FF:000004">
    <property type="entry name" value="Threonine--tRNA ligase"/>
    <property type="match status" value="1"/>
</dbReference>
<comment type="cofactor">
    <cofactor evidence="14">
        <name>Zn(2+)</name>
        <dbReference type="ChEBI" id="CHEBI:29105"/>
    </cofactor>
    <text evidence="14">Binds 1 zinc ion per subunit.</text>
</comment>
<evidence type="ECO:0000256" key="6">
    <source>
        <dbReference type="ARBA" id="ARBA00022741"/>
    </source>
</evidence>
<keyword evidence="9 14" id="KW-0694">RNA-binding</keyword>
<dbReference type="HAMAP" id="MF_00184">
    <property type="entry name" value="Thr_tRNA_synth"/>
    <property type="match status" value="1"/>
</dbReference>
<dbReference type="GO" id="GO:0008270">
    <property type="term" value="F:zinc ion binding"/>
    <property type="evidence" value="ECO:0007669"/>
    <property type="project" value="InterPro"/>
</dbReference>
<keyword evidence="5 14" id="KW-0479">Metal-binding</keyword>
<dbReference type="InterPro" id="IPR047246">
    <property type="entry name" value="ThrRS_anticodon"/>
</dbReference>
<feature type="region of interest" description="Disordered" evidence="15">
    <location>
        <begin position="589"/>
        <end position="612"/>
    </location>
</feature>
<dbReference type="Pfam" id="PF00587">
    <property type="entry name" value="tRNA-synt_2b"/>
    <property type="match status" value="1"/>
</dbReference>
<evidence type="ECO:0000259" key="16">
    <source>
        <dbReference type="PROSITE" id="PS50862"/>
    </source>
</evidence>
<evidence type="ECO:0000256" key="7">
    <source>
        <dbReference type="ARBA" id="ARBA00022833"/>
    </source>
</evidence>
<dbReference type="KEGG" id="abi:Aboo_1305"/>
<dbReference type="GO" id="GO:0006435">
    <property type="term" value="P:threonyl-tRNA aminoacylation"/>
    <property type="evidence" value="ECO:0007669"/>
    <property type="project" value="UniProtKB-UniRule"/>
</dbReference>
<dbReference type="GO" id="GO:0000049">
    <property type="term" value="F:tRNA binding"/>
    <property type="evidence" value="ECO:0007669"/>
    <property type="project" value="UniProtKB-KW"/>
</dbReference>
<dbReference type="NCBIfam" id="TIGR00418">
    <property type="entry name" value="thrS"/>
    <property type="match status" value="1"/>
</dbReference>
<dbReference type="RefSeq" id="WP_008083937.1">
    <property type="nucleotide sequence ID" value="NC_013926.1"/>
</dbReference>
<keyword evidence="18" id="KW-1185">Reference proteome</keyword>
<keyword evidence="2 14" id="KW-0963">Cytoplasm</keyword>
<dbReference type="InterPro" id="IPR015011">
    <property type="entry name" value="Threonyl-tRNA_syn_edit_dom_arc"/>
</dbReference>
<evidence type="ECO:0000313" key="17">
    <source>
        <dbReference type="EMBL" id="ADD09113.1"/>
    </source>
</evidence>
<dbReference type="EMBL" id="CP001941">
    <property type="protein sequence ID" value="ADD09113.1"/>
    <property type="molecule type" value="Genomic_DNA"/>
</dbReference>
<dbReference type="GO" id="GO:0005737">
    <property type="term" value="C:cytoplasm"/>
    <property type="evidence" value="ECO:0007669"/>
    <property type="project" value="UniProtKB-SubCell"/>
</dbReference>
<dbReference type="CDD" id="cd00860">
    <property type="entry name" value="ThrRS_anticodon"/>
    <property type="match status" value="1"/>
</dbReference>
<dbReference type="HOGENOM" id="CLU_029833_0_0_2"/>
<feature type="domain" description="Aminoacyl-transfer RNA synthetases class-II family profile" evidence="16">
    <location>
        <begin position="195"/>
        <end position="491"/>
    </location>
</feature>
<feature type="binding site" evidence="14">
    <location>
        <position position="287"/>
    </location>
    <ligand>
        <name>Zn(2+)</name>
        <dbReference type="ChEBI" id="CHEBI:29105"/>
        <note>catalytic</note>
    </ligand>
</feature>
<dbReference type="OrthoDB" id="372136at2157"/>
<keyword evidence="7 14" id="KW-0862">Zinc</keyword>
<dbReference type="NCBIfam" id="NF003068">
    <property type="entry name" value="PRK03991.1"/>
    <property type="match status" value="1"/>
</dbReference>
<dbReference type="PANTHER" id="PTHR11451:SF44">
    <property type="entry name" value="THREONINE--TRNA LIGASE, CHLOROPLASTIC_MITOCHONDRIAL 2"/>
    <property type="match status" value="1"/>
</dbReference>
<evidence type="ECO:0000256" key="14">
    <source>
        <dbReference type="HAMAP-Rule" id="MF_00184"/>
    </source>
</evidence>
<dbReference type="GO" id="GO:0005524">
    <property type="term" value="F:ATP binding"/>
    <property type="evidence" value="ECO:0007669"/>
    <property type="project" value="UniProtKB-UniRule"/>
</dbReference>
<evidence type="ECO:0000256" key="5">
    <source>
        <dbReference type="ARBA" id="ARBA00022723"/>
    </source>
</evidence>
<evidence type="ECO:0000256" key="1">
    <source>
        <dbReference type="ARBA" id="ARBA00004496"/>
    </source>
</evidence>
<dbReference type="GeneID" id="8828267"/>
<reference evidence="17" key="1">
    <citation type="submission" date="2010-02" db="EMBL/GenBank/DDBJ databases">
        <title>Complete sequence of Aciduliprofundum boonei T469.</title>
        <authorList>
            <consortium name="US DOE Joint Genome Institute"/>
            <person name="Lucas S."/>
            <person name="Copeland A."/>
            <person name="Lapidus A."/>
            <person name="Cheng J.-F."/>
            <person name="Bruce D."/>
            <person name="Goodwin L."/>
            <person name="Pitluck S."/>
            <person name="Saunders E."/>
            <person name="Detter J.C."/>
            <person name="Han C."/>
            <person name="Tapia R."/>
            <person name="Land M."/>
            <person name="Hauser L."/>
            <person name="Kyrpides N."/>
            <person name="Mikhailova N."/>
            <person name="Flores G."/>
            <person name="Reysenbach A.-L."/>
            <person name="Woyke T."/>
        </authorList>
    </citation>
    <scope>NUCLEOTIDE SEQUENCE</scope>
    <source>
        <strain evidence="17">T469</strain>
    </source>
</reference>
<dbReference type="InterPro" id="IPR002314">
    <property type="entry name" value="aa-tRNA-synt_IIb"/>
</dbReference>
<proteinExistence type="inferred from homology"/>
<name>B5ICN3_ACIB4</name>
<dbReference type="PANTHER" id="PTHR11451">
    <property type="entry name" value="THREONINE-TRNA LIGASE"/>
    <property type="match status" value="1"/>
</dbReference>
<dbReference type="Gene3D" id="3.50.80.10">
    <property type="entry name" value="D-tyrosyl-tRNA(Tyr) deacylase"/>
    <property type="match status" value="1"/>
</dbReference>